<dbReference type="Proteomes" id="UP001364695">
    <property type="component" value="Unassembled WGS sequence"/>
</dbReference>
<proteinExistence type="predicted"/>
<name>A0ACC6P247_9BURK</name>
<accession>A0ACC6P247</accession>
<sequence>MKKTSLALIAASGLIASLPAVAQSSVTLYGQASIGIAQGKTKTVINGVTTETTNRGVMNSNYSGSILGFKGTEDLGGGLKANFVVEGNVSMDGGASFAFDRVTMVGLSGSWGALNIGRQYSLVHNILCGADLDCFSNWSTTVHWFVPTYLPGTVNWRNQFGPIDIGLQASKGRGTTNGVTKPTKAGGALLRYVSGSSFIGAAYNYAEGNFDNRKGINLSAGAAGTPAADQFIVDKGQGYTVAGSYDFGVAQTYANYVDSKGYPDRDVDSYARHQQLNLGVAVPVGAVTLGVGYGRNQGEFVTGGVRTVGSHYTGNNYYAGAVYNFNKGTRLTVRAGVNNDRKADSGNSTRSTLVGVDFAHRF</sequence>
<protein>
    <submittedName>
        <fullName evidence="1">Porin</fullName>
    </submittedName>
</protein>
<comment type="caution">
    <text evidence="1">The sequence shown here is derived from an EMBL/GenBank/DDBJ whole genome shotgun (WGS) entry which is preliminary data.</text>
</comment>
<reference evidence="1" key="1">
    <citation type="submission" date="2023-10" db="EMBL/GenBank/DDBJ databases">
        <title>Amphibacter perezi, gen. nov., sp. nov. a novel taxa of the family Comamonadaceae, class Betaproteobacteria isolated from the skin microbiota of Pelophylax perezi from different populations.</title>
        <authorList>
            <person name="Costa S."/>
            <person name="Proenca D.N."/>
            <person name="Lopes I."/>
            <person name="Morais P.V."/>
        </authorList>
    </citation>
    <scope>NUCLEOTIDE SEQUENCE</scope>
    <source>
        <strain evidence="1">SL12-8</strain>
    </source>
</reference>
<organism evidence="1 2">
    <name type="scientific">Amphibiibacter pelophylacis</name>
    <dbReference type="NCBI Taxonomy" id="1799477"/>
    <lineage>
        <taxon>Bacteria</taxon>
        <taxon>Pseudomonadati</taxon>
        <taxon>Pseudomonadota</taxon>
        <taxon>Betaproteobacteria</taxon>
        <taxon>Burkholderiales</taxon>
        <taxon>Sphaerotilaceae</taxon>
        <taxon>Amphibiibacter</taxon>
    </lineage>
</organism>
<keyword evidence="2" id="KW-1185">Reference proteome</keyword>
<evidence type="ECO:0000313" key="2">
    <source>
        <dbReference type="Proteomes" id="UP001364695"/>
    </source>
</evidence>
<dbReference type="EMBL" id="JAWDIE010000009">
    <property type="protein sequence ID" value="MEJ7138257.1"/>
    <property type="molecule type" value="Genomic_DNA"/>
</dbReference>
<evidence type="ECO:0000313" key="1">
    <source>
        <dbReference type="EMBL" id="MEJ7138257.1"/>
    </source>
</evidence>
<gene>
    <name evidence="1" type="ORF">RV045_07415</name>
</gene>